<dbReference type="Gene3D" id="2.40.100.10">
    <property type="entry name" value="Cyclophilin-like"/>
    <property type="match status" value="1"/>
</dbReference>
<evidence type="ECO:0000313" key="3">
    <source>
        <dbReference type="Proteomes" id="UP000578569"/>
    </source>
</evidence>
<dbReference type="GO" id="GO:0003755">
    <property type="term" value="F:peptidyl-prolyl cis-trans isomerase activity"/>
    <property type="evidence" value="ECO:0007669"/>
    <property type="project" value="UniProtKB-EC"/>
</dbReference>
<reference evidence="2 3" key="1">
    <citation type="submission" date="2020-08" db="EMBL/GenBank/DDBJ databases">
        <title>Genomic Encyclopedia of Type Strains, Phase IV (KMG-IV): sequencing the most valuable type-strain genomes for metagenomic binning, comparative biology and taxonomic classification.</title>
        <authorList>
            <person name="Goeker M."/>
        </authorList>
    </citation>
    <scope>NUCLEOTIDE SEQUENCE [LARGE SCALE GENOMIC DNA]</scope>
    <source>
        <strain evidence="2 3">DSM 24194</strain>
    </source>
</reference>
<evidence type="ECO:0000259" key="1">
    <source>
        <dbReference type="PROSITE" id="PS50072"/>
    </source>
</evidence>
<evidence type="ECO:0000313" key="2">
    <source>
        <dbReference type="EMBL" id="MBB3764999.1"/>
    </source>
</evidence>
<dbReference type="EC" id="5.2.1.8" evidence="2"/>
<dbReference type="InterPro" id="IPR002130">
    <property type="entry name" value="Cyclophilin-type_PPIase_dom"/>
</dbReference>
<comment type="caution">
    <text evidence="2">The sequence shown here is derived from an EMBL/GenBank/DDBJ whole genome shotgun (WGS) entry which is preliminary data.</text>
</comment>
<dbReference type="AlphaFoldDB" id="A0A839Z0Y6"/>
<dbReference type="PROSITE" id="PS50072">
    <property type="entry name" value="CSA_PPIASE_2"/>
    <property type="match status" value="1"/>
</dbReference>
<dbReference type="RefSeq" id="WP_183934343.1">
    <property type="nucleotide sequence ID" value="NZ_JACICF010000002.1"/>
</dbReference>
<name>A0A839Z0Y6_9SPHN</name>
<protein>
    <submittedName>
        <fullName evidence="2">Peptidylprolyl isomerase</fullName>
        <ecNumber evidence="2">5.2.1.8</ecNumber>
    </submittedName>
</protein>
<gene>
    <name evidence="2" type="ORF">FHS50_002061</name>
</gene>
<organism evidence="2 3">
    <name type="scientific">Sphingomicrobium lutaoense</name>
    <dbReference type="NCBI Taxonomy" id="515949"/>
    <lineage>
        <taxon>Bacteria</taxon>
        <taxon>Pseudomonadati</taxon>
        <taxon>Pseudomonadota</taxon>
        <taxon>Alphaproteobacteria</taxon>
        <taxon>Sphingomonadales</taxon>
        <taxon>Sphingomonadaceae</taxon>
        <taxon>Sphingomicrobium</taxon>
    </lineage>
</organism>
<proteinExistence type="predicted"/>
<keyword evidence="2" id="KW-0413">Isomerase</keyword>
<dbReference type="InterPro" id="IPR029000">
    <property type="entry name" value="Cyclophilin-like_dom_sf"/>
</dbReference>
<dbReference type="EMBL" id="JACICF010000002">
    <property type="protein sequence ID" value="MBB3764999.1"/>
    <property type="molecule type" value="Genomic_DNA"/>
</dbReference>
<accession>A0A839Z0Y6</accession>
<keyword evidence="3" id="KW-1185">Reference proteome</keyword>
<feature type="domain" description="PPIase cyclophilin-type" evidence="1">
    <location>
        <begin position="56"/>
        <end position="239"/>
    </location>
</feature>
<dbReference type="Proteomes" id="UP000578569">
    <property type="component" value="Unassembled WGS sequence"/>
</dbReference>
<dbReference type="SUPFAM" id="SSF50891">
    <property type="entry name" value="Cyclophilin-like"/>
    <property type="match status" value="1"/>
</dbReference>
<dbReference type="Pfam" id="PF00160">
    <property type="entry name" value="Pro_isomerase"/>
    <property type="match status" value="1"/>
</dbReference>
<sequence>MMSFFVLMAAALLHSGYESEREKMSPGEAIELAQPEDWITIPAEDLLLVDLEGGKRIAFQLAPQWAPVHVANIRRFADSGYWEGASVYRVQDNYVAQFGLLESDRPNPDGVIDNPPPEYVRSAEGLDLTLLGSPDPYAMVAGFSDGWPVAIYEDGTASLTHCYGTLGAGRDLSPNTGSGAELYAIIGHAPRHLDRNIAIVGRAVDGIEHLSSLPRGSGPLGFLVEEKGEKASLIVSIRLASSLPEDERPSYQYLSEDSAAFARYLDVRSNRYDDFYDVPAGGVALCNVQVPVRPSTDD</sequence>